<feature type="compositionally biased region" description="Acidic residues" evidence="1">
    <location>
        <begin position="150"/>
        <end position="163"/>
    </location>
</feature>
<dbReference type="InterPro" id="IPR040233">
    <property type="entry name" value="CCD97-like_C"/>
</dbReference>
<reference evidence="3" key="1">
    <citation type="submission" date="2023-03" db="EMBL/GenBank/DDBJ databases">
        <title>Massive genome expansion in bonnet fungi (Mycena s.s.) driven by repeated elements and novel gene families across ecological guilds.</title>
        <authorList>
            <consortium name="Lawrence Berkeley National Laboratory"/>
            <person name="Harder C.B."/>
            <person name="Miyauchi S."/>
            <person name="Viragh M."/>
            <person name="Kuo A."/>
            <person name="Thoen E."/>
            <person name="Andreopoulos B."/>
            <person name="Lu D."/>
            <person name="Skrede I."/>
            <person name="Drula E."/>
            <person name="Henrissat B."/>
            <person name="Morin E."/>
            <person name="Kohler A."/>
            <person name="Barry K."/>
            <person name="LaButti K."/>
            <person name="Morin E."/>
            <person name="Salamov A."/>
            <person name="Lipzen A."/>
            <person name="Mereny Z."/>
            <person name="Hegedus B."/>
            <person name="Baldrian P."/>
            <person name="Stursova M."/>
            <person name="Weitz H."/>
            <person name="Taylor A."/>
            <person name="Grigoriev I.V."/>
            <person name="Nagy L.G."/>
            <person name="Martin F."/>
            <person name="Kauserud H."/>
        </authorList>
    </citation>
    <scope>NUCLEOTIDE SEQUENCE</scope>
    <source>
        <strain evidence="3">9284</strain>
    </source>
</reference>
<sequence>MAFADTIRSYLGLSADSQPDPASEPIDFLKLHLRELPPHLLAQFSTVTTPKDRTQIPLIRNRRLRYASTNPPELGFSAARTTWPMLYEGQGRRGQSEGEEERNWAERDFLQGSTKHVGKGRLANLLGGYEEEREAERFRSLRRERNEAEFVPEEESDSDDEEPAGPPEQMTEEESRAAFERLIRERFIYGLLDDGMDYGKIDWDEQLDSEDDREREERWFDEEEDE</sequence>
<feature type="region of interest" description="Disordered" evidence="1">
    <location>
        <begin position="195"/>
        <end position="226"/>
    </location>
</feature>
<proteinExistence type="predicted"/>
<dbReference type="Pfam" id="PF09747">
    <property type="entry name" value="CCD97-like_C"/>
    <property type="match status" value="1"/>
</dbReference>
<dbReference type="AlphaFoldDB" id="A0AAD7C6L3"/>
<dbReference type="PANTHER" id="PTHR31840:SF1">
    <property type="entry name" value="COILED-COIL DOMAIN-CONTAINING PROTEIN 97"/>
    <property type="match status" value="1"/>
</dbReference>
<keyword evidence="4" id="KW-1185">Reference proteome</keyword>
<dbReference type="Proteomes" id="UP001221142">
    <property type="component" value="Unassembled WGS sequence"/>
</dbReference>
<evidence type="ECO:0000259" key="2">
    <source>
        <dbReference type="Pfam" id="PF09747"/>
    </source>
</evidence>
<dbReference type="InterPro" id="IPR018613">
    <property type="entry name" value="Ccdc97-like"/>
</dbReference>
<comment type="caution">
    <text evidence="3">The sequence shown here is derived from an EMBL/GenBank/DDBJ whole genome shotgun (WGS) entry which is preliminary data.</text>
</comment>
<dbReference type="EMBL" id="JARKIF010000005">
    <property type="protein sequence ID" value="KAJ7638935.1"/>
    <property type="molecule type" value="Genomic_DNA"/>
</dbReference>
<feature type="compositionally biased region" description="Acidic residues" evidence="1">
    <location>
        <begin position="204"/>
        <end position="226"/>
    </location>
</feature>
<gene>
    <name evidence="3" type="ORF">FB45DRAFT_827566</name>
</gene>
<name>A0AAD7C6L3_9AGAR</name>
<evidence type="ECO:0000313" key="4">
    <source>
        <dbReference type="Proteomes" id="UP001221142"/>
    </source>
</evidence>
<accession>A0AAD7C6L3</accession>
<dbReference type="PANTHER" id="PTHR31840">
    <property type="entry name" value="COILED-COIL DOMAIN-CONTAINING PROTEIN 97"/>
    <property type="match status" value="1"/>
</dbReference>
<feature type="region of interest" description="Disordered" evidence="1">
    <location>
        <begin position="140"/>
        <end position="177"/>
    </location>
</feature>
<organism evidence="3 4">
    <name type="scientific">Roridomyces roridus</name>
    <dbReference type="NCBI Taxonomy" id="1738132"/>
    <lineage>
        <taxon>Eukaryota</taxon>
        <taxon>Fungi</taxon>
        <taxon>Dikarya</taxon>
        <taxon>Basidiomycota</taxon>
        <taxon>Agaricomycotina</taxon>
        <taxon>Agaricomycetes</taxon>
        <taxon>Agaricomycetidae</taxon>
        <taxon>Agaricales</taxon>
        <taxon>Marasmiineae</taxon>
        <taxon>Mycenaceae</taxon>
        <taxon>Roridomyces</taxon>
    </lineage>
</organism>
<protein>
    <recommendedName>
        <fullName evidence="2">CCD97-like C-terminal domain-containing protein</fullName>
    </recommendedName>
</protein>
<feature type="domain" description="CCD97-like C-terminal" evidence="2">
    <location>
        <begin position="171"/>
        <end position="223"/>
    </location>
</feature>
<evidence type="ECO:0000256" key="1">
    <source>
        <dbReference type="SAM" id="MobiDB-lite"/>
    </source>
</evidence>
<evidence type="ECO:0000313" key="3">
    <source>
        <dbReference type="EMBL" id="KAJ7638935.1"/>
    </source>
</evidence>